<keyword evidence="3" id="KW-1185">Reference proteome</keyword>
<reference evidence="2 3" key="1">
    <citation type="submission" date="2024-10" db="EMBL/GenBank/DDBJ databases">
        <title>The Natural Products Discovery Center: Release of the First 8490 Sequenced Strains for Exploring Actinobacteria Biosynthetic Diversity.</title>
        <authorList>
            <person name="Kalkreuter E."/>
            <person name="Kautsar S.A."/>
            <person name="Yang D."/>
            <person name="Bader C.D."/>
            <person name="Teijaro C.N."/>
            <person name="Fluegel L."/>
            <person name="Davis C.M."/>
            <person name="Simpson J.R."/>
            <person name="Lauterbach L."/>
            <person name="Steele A.D."/>
            <person name="Gui C."/>
            <person name="Meng S."/>
            <person name="Li G."/>
            <person name="Viehrig K."/>
            <person name="Ye F."/>
            <person name="Su P."/>
            <person name="Kiefer A.F."/>
            <person name="Nichols A."/>
            <person name="Cepeda A.J."/>
            <person name="Yan W."/>
            <person name="Fan B."/>
            <person name="Jiang Y."/>
            <person name="Adhikari A."/>
            <person name="Zheng C.-J."/>
            <person name="Schuster L."/>
            <person name="Cowan T.M."/>
            <person name="Smanski M.J."/>
            <person name="Chevrette M.G."/>
            <person name="De Carvalho L.P.S."/>
            <person name="Shen B."/>
        </authorList>
    </citation>
    <scope>NUCLEOTIDE SEQUENCE [LARGE SCALE GENOMIC DNA]</scope>
    <source>
        <strain evidence="2 3">NPDC093086</strain>
    </source>
</reference>
<dbReference type="EMBL" id="JBIVPC010000018">
    <property type="protein sequence ID" value="MFJ6040368.1"/>
    <property type="molecule type" value="Genomic_DNA"/>
</dbReference>
<dbReference type="RefSeq" id="WP_030400492.1">
    <property type="nucleotide sequence ID" value="NZ_BEWC01000004.1"/>
</dbReference>
<accession>A0ABW8HIF0</accession>
<protein>
    <submittedName>
        <fullName evidence="2">Uncharacterized protein</fullName>
    </submittedName>
</protein>
<organism evidence="2 3">
    <name type="scientific">Streptomyces ardesiacus</name>
    <dbReference type="NCBI Taxonomy" id="285564"/>
    <lineage>
        <taxon>Bacteria</taxon>
        <taxon>Bacillati</taxon>
        <taxon>Actinomycetota</taxon>
        <taxon>Actinomycetes</taxon>
        <taxon>Kitasatosporales</taxon>
        <taxon>Streptomycetaceae</taxon>
        <taxon>Streptomyces</taxon>
    </lineage>
</organism>
<dbReference type="Proteomes" id="UP001617907">
    <property type="component" value="Unassembled WGS sequence"/>
</dbReference>
<name>A0ABW8HIF0_9ACTN</name>
<keyword evidence="1" id="KW-0472">Membrane</keyword>
<comment type="caution">
    <text evidence="2">The sequence shown here is derived from an EMBL/GenBank/DDBJ whole genome shotgun (WGS) entry which is preliminary data.</text>
</comment>
<keyword evidence="1" id="KW-1133">Transmembrane helix</keyword>
<keyword evidence="1" id="KW-0812">Transmembrane</keyword>
<feature type="transmembrane region" description="Helical" evidence="1">
    <location>
        <begin position="102"/>
        <end position="123"/>
    </location>
</feature>
<sequence length="124" mass="14391">MTGGERPRRPVGDAASVATQAEGFLRARAYYDEAREEARALCDRMPWMTSAQADDFTRHYVDHRLTLMRAMLSVTVTRAGELREEYEGRYLHLRRTLLRRHVTWLSVVLTSATGLHAMAWIWLR</sequence>
<dbReference type="GeneID" id="95505389"/>
<proteinExistence type="predicted"/>
<gene>
    <name evidence="2" type="ORF">ACIQFM_29410</name>
</gene>
<evidence type="ECO:0000313" key="3">
    <source>
        <dbReference type="Proteomes" id="UP001617907"/>
    </source>
</evidence>
<evidence type="ECO:0000313" key="2">
    <source>
        <dbReference type="EMBL" id="MFJ6040368.1"/>
    </source>
</evidence>
<evidence type="ECO:0000256" key="1">
    <source>
        <dbReference type="SAM" id="Phobius"/>
    </source>
</evidence>